<dbReference type="HAMAP" id="MF_01382">
    <property type="entry name" value="SecA"/>
    <property type="match status" value="1"/>
</dbReference>
<dbReference type="InterPro" id="IPR014018">
    <property type="entry name" value="SecA_motor_DEAD"/>
</dbReference>
<comment type="subunit">
    <text evidence="15">Monomer and homodimer. Part of the essential Sec protein translocation apparatus which comprises SecA, SecYEG and auxiliary proteins SecDF. Other proteins may also be involved.</text>
</comment>
<comment type="cofactor">
    <cofactor evidence="1">
        <name>Zn(2+)</name>
        <dbReference type="ChEBI" id="CHEBI:29105"/>
    </cofactor>
</comment>
<feature type="compositionally biased region" description="Pro residues" evidence="17">
    <location>
        <begin position="873"/>
        <end position="890"/>
    </location>
</feature>
<dbReference type="InterPro" id="IPR027417">
    <property type="entry name" value="P-loop_NTPase"/>
</dbReference>
<dbReference type="OrthoDB" id="9805579at2"/>
<keyword evidence="13 15" id="KW-0472">Membrane</keyword>
<keyword evidence="6" id="KW-0479">Metal-binding</keyword>
<organism evidence="20 21">
    <name type="scientific">Trebonia kvetii</name>
    <dbReference type="NCBI Taxonomy" id="2480626"/>
    <lineage>
        <taxon>Bacteria</taxon>
        <taxon>Bacillati</taxon>
        <taxon>Actinomycetota</taxon>
        <taxon>Actinomycetes</taxon>
        <taxon>Streptosporangiales</taxon>
        <taxon>Treboniaceae</taxon>
        <taxon>Trebonia</taxon>
    </lineage>
</organism>
<dbReference type="PANTHER" id="PTHR30612:SF0">
    <property type="entry name" value="CHLOROPLAST PROTEIN-TRANSPORTING ATPASE"/>
    <property type="match status" value="1"/>
</dbReference>
<dbReference type="Pfam" id="PF07517">
    <property type="entry name" value="SecA_DEAD"/>
    <property type="match status" value="1"/>
</dbReference>
<dbReference type="GO" id="GO:0005886">
    <property type="term" value="C:plasma membrane"/>
    <property type="evidence" value="ECO:0007669"/>
    <property type="project" value="UniProtKB-SubCell"/>
</dbReference>
<dbReference type="PANTHER" id="PTHR30612">
    <property type="entry name" value="SECA INNER MEMBRANE COMPONENT OF SEC PROTEIN SECRETION SYSTEM"/>
    <property type="match status" value="1"/>
</dbReference>
<keyword evidence="8" id="KW-0862">Zinc</keyword>
<keyword evidence="3 15" id="KW-0813">Transport</keyword>
<evidence type="ECO:0000256" key="13">
    <source>
        <dbReference type="ARBA" id="ARBA00023136"/>
    </source>
</evidence>
<dbReference type="Gene3D" id="3.40.50.300">
    <property type="entry name" value="P-loop containing nucleotide triphosphate hydrolases"/>
    <property type="match status" value="2"/>
</dbReference>
<evidence type="ECO:0000256" key="8">
    <source>
        <dbReference type="ARBA" id="ARBA00022833"/>
    </source>
</evidence>
<evidence type="ECO:0000256" key="14">
    <source>
        <dbReference type="ARBA" id="ARBA00034006"/>
    </source>
</evidence>
<dbReference type="CDD" id="cd17928">
    <property type="entry name" value="DEXDc_SecA"/>
    <property type="match status" value="1"/>
</dbReference>
<keyword evidence="10 15" id="KW-0653">Protein transport</keyword>
<dbReference type="PROSITE" id="PS01312">
    <property type="entry name" value="SECA"/>
    <property type="match status" value="1"/>
</dbReference>
<protein>
    <recommendedName>
        <fullName evidence="15 16">Protein translocase subunit SecA</fullName>
        <ecNumber evidence="15">7.4.2.8</ecNumber>
    </recommendedName>
</protein>
<gene>
    <name evidence="15 20" type="primary">secA</name>
    <name evidence="20" type="ORF">EAS64_07060</name>
</gene>
<dbReference type="InterPro" id="IPR036266">
    <property type="entry name" value="SecA_Wing/Scaffold_sf"/>
</dbReference>
<evidence type="ECO:0000259" key="19">
    <source>
        <dbReference type="PROSITE" id="PS51196"/>
    </source>
</evidence>
<evidence type="ECO:0000256" key="10">
    <source>
        <dbReference type="ARBA" id="ARBA00022927"/>
    </source>
</evidence>
<evidence type="ECO:0000256" key="7">
    <source>
        <dbReference type="ARBA" id="ARBA00022741"/>
    </source>
</evidence>
<dbReference type="InterPro" id="IPR011116">
    <property type="entry name" value="SecA_Wing/Scaffold"/>
</dbReference>
<dbReference type="InterPro" id="IPR011130">
    <property type="entry name" value="SecA_preprotein_X-link_dom"/>
</dbReference>
<dbReference type="Gene3D" id="3.90.1440.10">
    <property type="entry name" value="SecA, preprotein cross-linking domain"/>
    <property type="match status" value="1"/>
</dbReference>
<sequence length="1011" mass="111577">MPSILDSILRAGEGKTLRQLKRISEQINSVEDDFVAMSDADLRGMTEEFKQRLADGETLDEILPEAFATVREAARRTLGQRAFDVQLMGGAALHLGNIAEMRTGEGKTLTGVFPAYLNALAGKGVHVVTTNDYLAKRDSEWMGRVHRFLGLEVGVILADMTPAERVKAYAADVTYGTNNEFGFDYLRDNMSWSLEECVQRGHNFAIVDEVDSILVDEARTPLIISGPAEQNSRWYTEFAKIAPRLRRGEDGEGDYEVDEKKRTVGIMESGVEKVEDWLGIDNLYDPVNTPLVSFLNNALKAKELFKKDKDYVVMNGEVLIVDEFTGRILHGRRYNEGMHQAIEAKESVQIKDENQTFATITLQNYFRLYGKLAGMTGTAMTEAAEFMQIYKLGVIPIPTNKPMIRADETDVIYQTAQAKYDSVVEDIAERHAEGQPVLVGTVSVEKSEILSVLLKRRGIQHHVLNAKYHEQEAMIVAQSGRLGAVTVATNMAGRGTDIMLGGNPEFIADLELHQRGLSPVDTPEDYEAAWPEAVAKAKAAVVAEHEQVVAAGGLYVLGTERHESRRIDNQLRGRSGRQGDPGKSRFYLSLEDDLMRMFNSDRVGAIMDRLNIPADVPVENSVVSRAIRSAQSQVESQNFEIRKDVLKYDDVLNRQRTVIYGERRKVLEGADLHEQVRSMIDEVIASYAAAATADGYPEEWDLEKMWRAFKQLFPITLKIDTLLEEAGGDKSGLNTELITEMVQENAQEAYDRREAELTPDLMREIERRVVLSVLDRKWREHLYEMDYLREGIGLRAMAQRDPLVEYQREGFDMFNAMMDGIREESVGNLFNLQFEIQENPIVEEVGAGAQLAFGGALPGLTAPAPAAQAPGAPARPAPVIPPEPAAPAAPPAAFGRSRGRHAADGRGHATAAGRGEAAAKSGVGAHAAPDVTAQDETDVAEVTDSRPEPVLPVGLAPRRPRNLQYSAPSEDGSVERHGDAAADPYASVGRNDLCPCGSGRKYKRCHGGRQG</sequence>
<evidence type="ECO:0000256" key="15">
    <source>
        <dbReference type="HAMAP-Rule" id="MF_01382"/>
    </source>
</evidence>
<dbReference type="NCBIfam" id="TIGR00963">
    <property type="entry name" value="secA"/>
    <property type="match status" value="1"/>
</dbReference>
<dbReference type="Gene3D" id="1.10.3060.10">
    <property type="entry name" value="Helical scaffold and wing domains of SecA"/>
    <property type="match status" value="1"/>
</dbReference>
<reference evidence="20 21" key="1">
    <citation type="submission" date="2018-11" db="EMBL/GenBank/DDBJ databases">
        <title>Trebonia kvetii gen.nov., sp.nov., a novel acidophilic actinobacterium, and proposal of the new actinobacterial family Treboniaceae fam. nov.</title>
        <authorList>
            <person name="Rapoport D."/>
            <person name="Sagova-Mareckova M."/>
            <person name="Sedlacek I."/>
            <person name="Provaznik J."/>
            <person name="Kralova S."/>
            <person name="Pavlinic D."/>
            <person name="Benes V."/>
            <person name="Kopecky J."/>
        </authorList>
    </citation>
    <scope>NUCLEOTIDE SEQUENCE [LARGE SCALE GENOMIC DNA]</scope>
    <source>
        <strain evidence="20 21">15Tr583</strain>
    </source>
</reference>
<dbReference type="InterPro" id="IPR014001">
    <property type="entry name" value="Helicase_ATP-bd"/>
</dbReference>
<keyword evidence="11 15" id="KW-1278">Translocase</keyword>
<feature type="domain" description="Helicase ATP-binding" evidence="18">
    <location>
        <begin position="88"/>
        <end position="246"/>
    </location>
</feature>
<feature type="binding site" evidence="15">
    <location>
        <begin position="104"/>
        <end position="108"/>
    </location>
    <ligand>
        <name>ATP</name>
        <dbReference type="ChEBI" id="CHEBI:30616"/>
    </ligand>
</feature>
<comment type="catalytic activity">
    <reaction evidence="14 15">
        <text>ATP + H2O + cellular proteinSide 1 = ADP + phosphate + cellular proteinSide 2.</text>
        <dbReference type="EC" id="7.4.2.8"/>
    </reaction>
</comment>
<keyword evidence="5 15" id="KW-0963">Cytoplasm</keyword>
<keyword evidence="21" id="KW-1185">Reference proteome</keyword>
<dbReference type="FunFam" id="3.40.50.300:FF:000113">
    <property type="entry name" value="Preprotein translocase subunit SecA"/>
    <property type="match status" value="1"/>
</dbReference>
<keyword evidence="4 15" id="KW-1003">Cell membrane</keyword>
<evidence type="ECO:0000256" key="16">
    <source>
        <dbReference type="RuleBase" id="RU003874"/>
    </source>
</evidence>
<dbReference type="FunFam" id="3.40.50.300:FF:000334">
    <property type="entry name" value="Protein translocase subunit SecA"/>
    <property type="match status" value="1"/>
</dbReference>
<dbReference type="GO" id="GO:0043952">
    <property type="term" value="P:protein transport by the Sec complex"/>
    <property type="evidence" value="ECO:0007669"/>
    <property type="project" value="UniProtKB-ARBA"/>
</dbReference>
<dbReference type="FunFam" id="3.90.1440.10:FF:000002">
    <property type="entry name" value="Protein translocase subunit SecA"/>
    <property type="match status" value="1"/>
</dbReference>
<dbReference type="GO" id="GO:0006605">
    <property type="term" value="P:protein targeting"/>
    <property type="evidence" value="ECO:0007669"/>
    <property type="project" value="UniProtKB-UniRule"/>
</dbReference>
<comment type="function">
    <text evidence="15">Part of the Sec protein translocase complex. Interacts with the SecYEG preprotein conducting channel. Has a central role in coupling the hydrolysis of ATP to the transfer of proteins into and across the cell membrane, serving as an ATP-driven molecular motor driving the stepwise translocation of polypeptide chains across the membrane.</text>
</comment>
<dbReference type="PRINTS" id="PR00906">
    <property type="entry name" value="SECA"/>
</dbReference>
<dbReference type="GO" id="GO:0005829">
    <property type="term" value="C:cytosol"/>
    <property type="evidence" value="ECO:0007669"/>
    <property type="project" value="TreeGrafter"/>
</dbReference>
<dbReference type="InterPro" id="IPR011115">
    <property type="entry name" value="SecA_DEAD"/>
</dbReference>
<feature type="region of interest" description="Disordered" evidence="17">
    <location>
        <begin position="864"/>
        <end position="990"/>
    </location>
</feature>
<evidence type="ECO:0000313" key="21">
    <source>
        <dbReference type="Proteomes" id="UP000460272"/>
    </source>
</evidence>
<dbReference type="InterPro" id="IPR000185">
    <property type="entry name" value="SecA"/>
</dbReference>
<feature type="compositionally biased region" description="Low complexity" evidence="17">
    <location>
        <begin position="908"/>
        <end position="928"/>
    </location>
</feature>
<evidence type="ECO:0000256" key="4">
    <source>
        <dbReference type="ARBA" id="ARBA00022475"/>
    </source>
</evidence>
<dbReference type="PROSITE" id="PS51196">
    <property type="entry name" value="SECA_MOTOR_DEAD"/>
    <property type="match status" value="1"/>
</dbReference>
<dbReference type="GO" id="GO:0005524">
    <property type="term" value="F:ATP binding"/>
    <property type="evidence" value="ECO:0007669"/>
    <property type="project" value="UniProtKB-UniRule"/>
</dbReference>
<dbReference type="GO" id="GO:0017038">
    <property type="term" value="P:protein import"/>
    <property type="evidence" value="ECO:0007669"/>
    <property type="project" value="InterPro"/>
</dbReference>
<dbReference type="Pfam" id="PF21090">
    <property type="entry name" value="P-loop_SecA"/>
    <property type="match status" value="1"/>
</dbReference>
<dbReference type="EC" id="7.4.2.8" evidence="15"/>
<dbReference type="SUPFAM" id="SSF81886">
    <property type="entry name" value="Helical scaffold and wing domains of SecA"/>
    <property type="match status" value="1"/>
</dbReference>
<dbReference type="EMBL" id="RPFW01000001">
    <property type="protein sequence ID" value="TVZ07073.1"/>
    <property type="molecule type" value="Genomic_DNA"/>
</dbReference>
<dbReference type="GO" id="GO:0008564">
    <property type="term" value="F:protein-exporting ATPase activity"/>
    <property type="evidence" value="ECO:0007669"/>
    <property type="project" value="UniProtKB-EC"/>
</dbReference>
<dbReference type="CDD" id="cd18803">
    <property type="entry name" value="SF2_C_secA"/>
    <property type="match status" value="1"/>
</dbReference>
<evidence type="ECO:0000259" key="18">
    <source>
        <dbReference type="PROSITE" id="PS51192"/>
    </source>
</evidence>
<dbReference type="GO" id="GO:0046872">
    <property type="term" value="F:metal ion binding"/>
    <property type="evidence" value="ECO:0007669"/>
    <property type="project" value="UniProtKB-KW"/>
</dbReference>
<comment type="caution">
    <text evidence="20">The sequence shown here is derived from an EMBL/GenBank/DDBJ whole genome shotgun (WGS) entry which is preliminary data.</text>
</comment>
<dbReference type="FunFam" id="1.10.3060.10:FF:000002">
    <property type="entry name" value="Preprotein translocase subunit SecA"/>
    <property type="match status" value="1"/>
</dbReference>
<evidence type="ECO:0000256" key="9">
    <source>
        <dbReference type="ARBA" id="ARBA00022840"/>
    </source>
</evidence>
<evidence type="ECO:0000256" key="6">
    <source>
        <dbReference type="ARBA" id="ARBA00022723"/>
    </source>
</evidence>
<comment type="subcellular location">
    <subcellularLocation>
        <location evidence="15">Cell membrane</location>
        <topology evidence="15">Peripheral membrane protein</topology>
        <orientation evidence="15">Cytoplasmic side</orientation>
    </subcellularLocation>
    <subcellularLocation>
        <location evidence="15">Cytoplasm</location>
    </subcellularLocation>
    <text evidence="15">Distribution is 50-50.</text>
</comment>
<keyword evidence="12 15" id="KW-0811">Translocation</keyword>
<evidence type="ECO:0000256" key="17">
    <source>
        <dbReference type="SAM" id="MobiDB-lite"/>
    </source>
</evidence>
<dbReference type="Pfam" id="PF07516">
    <property type="entry name" value="SecA_SW"/>
    <property type="match status" value="1"/>
</dbReference>
<dbReference type="SUPFAM" id="SSF52540">
    <property type="entry name" value="P-loop containing nucleoside triphosphate hydrolases"/>
    <property type="match status" value="2"/>
</dbReference>
<evidence type="ECO:0000256" key="1">
    <source>
        <dbReference type="ARBA" id="ARBA00001947"/>
    </source>
</evidence>
<dbReference type="Pfam" id="PF02810">
    <property type="entry name" value="SEC-C"/>
    <property type="match status" value="1"/>
</dbReference>
<comment type="similarity">
    <text evidence="2 15 16">Belongs to the SecA family.</text>
</comment>
<feature type="binding site" evidence="15">
    <location>
        <position position="86"/>
    </location>
    <ligand>
        <name>ATP</name>
        <dbReference type="ChEBI" id="CHEBI:30616"/>
    </ligand>
</feature>
<dbReference type="NCBIfam" id="NF009538">
    <property type="entry name" value="PRK12904.1"/>
    <property type="match status" value="1"/>
</dbReference>
<dbReference type="InterPro" id="IPR020937">
    <property type="entry name" value="SecA_CS"/>
</dbReference>
<keyword evidence="7 15" id="KW-0547">Nucleotide-binding</keyword>
<dbReference type="GO" id="GO:0031522">
    <property type="term" value="C:cell envelope Sec protein transport complex"/>
    <property type="evidence" value="ECO:0007669"/>
    <property type="project" value="TreeGrafter"/>
</dbReference>
<dbReference type="AlphaFoldDB" id="A0A6P2CBU3"/>
<name>A0A6P2CBU3_9ACTN</name>
<feature type="domain" description="SecA family profile" evidence="19">
    <location>
        <begin position="2"/>
        <end position="619"/>
    </location>
</feature>
<feature type="binding site" evidence="15">
    <location>
        <position position="497"/>
    </location>
    <ligand>
        <name>ATP</name>
        <dbReference type="ChEBI" id="CHEBI:30616"/>
    </ligand>
</feature>
<dbReference type="Pfam" id="PF01043">
    <property type="entry name" value="SecA_PP_bind"/>
    <property type="match status" value="1"/>
</dbReference>
<dbReference type="InterPro" id="IPR004027">
    <property type="entry name" value="SEC_C_motif"/>
</dbReference>
<proteinExistence type="inferred from homology"/>
<dbReference type="SUPFAM" id="SSF81767">
    <property type="entry name" value="Pre-protein crosslinking domain of SecA"/>
    <property type="match status" value="1"/>
</dbReference>
<keyword evidence="9 15" id="KW-0067">ATP-binding</keyword>
<dbReference type="InterPro" id="IPR036670">
    <property type="entry name" value="SecA_X-link_sf"/>
</dbReference>
<dbReference type="PROSITE" id="PS51192">
    <property type="entry name" value="HELICASE_ATP_BIND_1"/>
    <property type="match status" value="1"/>
</dbReference>
<dbReference type="Proteomes" id="UP000460272">
    <property type="component" value="Unassembled WGS sequence"/>
</dbReference>
<evidence type="ECO:0000256" key="12">
    <source>
        <dbReference type="ARBA" id="ARBA00023010"/>
    </source>
</evidence>
<evidence type="ECO:0000256" key="5">
    <source>
        <dbReference type="ARBA" id="ARBA00022490"/>
    </source>
</evidence>
<evidence type="ECO:0000256" key="2">
    <source>
        <dbReference type="ARBA" id="ARBA00007650"/>
    </source>
</evidence>
<evidence type="ECO:0000313" key="20">
    <source>
        <dbReference type="EMBL" id="TVZ07073.1"/>
    </source>
</evidence>
<accession>A0A6P2CBU3</accession>
<evidence type="ECO:0000256" key="11">
    <source>
        <dbReference type="ARBA" id="ARBA00022967"/>
    </source>
</evidence>
<dbReference type="Gene3D" id="3.10.450.50">
    <property type="match status" value="1"/>
</dbReference>
<dbReference type="InterPro" id="IPR044722">
    <property type="entry name" value="SecA_SF2_C"/>
</dbReference>
<dbReference type="GO" id="GO:0065002">
    <property type="term" value="P:intracellular protein transmembrane transport"/>
    <property type="evidence" value="ECO:0007669"/>
    <property type="project" value="UniProtKB-UniRule"/>
</dbReference>
<dbReference type="SMART" id="SM00958">
    <property type="entry name" value="SecA_PP_bind"/>
    <property type="match status" value="1"/>
</dbReference>
<dbReference type="SMART" id="SM00957">
    <property type="entry name" value="SecA_DEAD"/>
    <property type="match status" value="1"/>
</dbReference>
<evidence type="ECO:0000256" key="3">
    <source>
        <dbReference type="ARBA" id="ARBA00022448"/>
    </source>
</evidence>